<dbReference type="EMBL" id="WVHS01000001">
    <property type="protein sequence ID" value="MXV13854.1"/>
    <property type="molecule type" value="Genomic_DNA"/>
</dbReference>
<dbReference type="AlphaFoldDB" id="A0A7K1XSB9"/>
<keyword evidence="2" id="KW-0808">Transferase</keyword>
<dbReference type="InterPro" id="IPR016181">
    <property type="entry name" value="Acyl_CoA_acyltransferase"/>
</dbReference>
<evidence type="ECO:0000313" key="2">
    <source>
        <dbReference type="EMBL" id="MXV13854.1"/>
    </source>
</evidence>
<evidence type="ECO:0000259" key="1">
    <source>
        <dbReference type="PROSITE" id="PS51186"/>
    </source>
</evidence>
<keyword evidence="3" id="KW-1185">Reference proteome</keyword>
<dbReference type="PROSITE" id="PS51186">
    <property type="entry name" value="GNAT"/>
    <property type="match status" value="1"/>
</dbReference>
<reference evidence="2 3" key="1">
    <citation type="submission" date="2019-11" db="EMBL/GenBank/DDBJ databases">
        <title>Pedobacter sp. HMF7056 Genome sequencing and assembly.</title>
        <authorList>
            <person name="Kang H."/>
            <person name="Kim H."/>
            <person name="Joh K."/>
        </authorList>
    </citation>
    <scope>NUCLEOTIDE SEQUENCE [LARGE SCALE GENOMIC DNA]</scope>
    <source>
        <strain evidence="2 3">HMF7056</strain>
    </source>
</reference>
<comment type="caution">
    <text evidence="2">The sequence shown here is derived from an EMBL/GenBank/DDBJ whole genome shotgun (WGS) entry which is preliminary data.</text>
</comment>
<dbReference type="Proteomes" id="UP000451233">
    <property type="component" value="Unassembled WGS sequence"/>
</dbReference>
<protein>
    <submittedName>
        <fullName evidence="2">GNAT family N-acetyltransferase</fullName>
    </submittedName>
</protein>
<dbReference type="GO" id="GO:0016747">
    <property type="term" value="F:acyltransferase activity, transferring groups other than amino-acyl groups"/>
    <property type="evidence" value="ECO:0007669"/>
    <property type="project" value="InterPro"/>
</dbReference>
<dbReference type="RefSeq" id="WP_160904881.1">
    <property type="nucleotide sequence ID" value="NZ_WVHS01000001.1"/>
</dbReference>
<dbReference type="InterPro" id="IPR000182">
    <property type="entry name" value="GNAT_dom"/>
</dbReference>
<gene>
    <name evidence="2" type="ORF">GS398_00945</name>
</gene>
<evidence type="ECO:0000313" key="3">
    <source>
        <dbReference type="Proteomes" id="UP000451233"/>
    </source>
</evidence>
<proteinExistence type="predicted"/>
<name>A0A7K1XSB9_9SPHI</name>
<dbReference type="SUPFAM" id="SSF55729">
    <property type="entry name" value="Acyl-CoA N-acyltransferases (Nat)"/>
    <property type="match status" value="1"/>
</dbReference>
<organism evidence="2 3">
    <name type="scientific">Hufsiella ginkgonis</name>
    <dbReference type="NCBI Taxonomy" id="2695274"/>
    <lineage>
        <taxon>Bacteria</taxon>
        <taxon>Pseudomonadati</taxon>
        <taxon>Bacteroidota</taxon>
        <taxon>Sphingobacteriia</taxon>
        <taxon>Sphingobacteriales</taxon>
        <taxon>Sphingobacteriaceae</taxon>
        <taxon>Hufsiella</taxon>
    </lineage>
</organism>
<dbReference type="CDD" id="cd04301">
    <property type="entry name" value="NAT_SF"/>
    <property type="match status" value="1"/>
</dbReference>
<dbReference type="Pfam" id="PF00583">
    <property type="entry name" value="Acetyltransf_1"/>
    <property type="match status" value="1"/>
</dbReference>
<accession>A0A7K1XSB9</accession>
<sequence length="151" mass="16835">MIKFITTGETLAIRNEVLREGKLAPAQCIFPGDDGEGAFHLGYFHEGVLACIATFHKQDLTPGNRVKIHEGAVGYQVRGMATLPEFRGQGFGNKVVNFAIVYLRGQKVNYIWGNARKIALPFYKALGFEFISDEFEILGIGPHKVMYLKVK</sequence>
<feature type="domain" description="N-acetyltransferase" evidence="1">
    <location>
        <begin position="1"/>
        <end position="151"/>
    </location>
</feature>
<dbReference type="Gene3D" id="3.40.630.30">
    <property type="match status" value="1"/>
</dbReference>